<dbReference type="Proteomes" id="UP000094769">
    <property type="component" value="Unassembled WGS sequence"/>
</dbReference>
<dbReference type="CDD" id="cd00075">
    <property type="entry name" value="HATPase"/>
    <property type="match status" value="1"/>
</dbReference>
<dbReference type="InterPro" id="IPR036097">
    <property type="entry name" value="HisK_dim/P_sf"/>
</dbReference>
<feature type="transmembrane region" description="Helical" evidence="4">
    <location>
        <begin position="117"/>
        <end position="134"/>
    </location>
</feature>
<dbReference type="InterPro" id="IPR003661">
    <property type="entry name" value="HisK_dim/P_dom"/>
</dbReference>
<keyword evidence="7" id="KW-1185">Reference proteome</keyword>
<protein>
    <recommendedName>
        <fullName evidence="2">histidine kinase</fullName>
        <ecNumber evidence="2">2.7.13.3</ecNumber>
    </recommendedName>
</protein>
<evidence type="ECO:0000313" key="7">
    <source>
        <dbReference type="Proteomes" id="UP000094769"/>
    </source>
</evidence>
<evidence type="ECO:0000256" key="2">
    <source>
        <dbReference type="ARBA" id="ARBA00012438"/>
    </source>
</evidence>
<keyword evidence="4" id="KW-0812">Transmembrane</keyword>
<dbReference type="Gene3D" id="1.10.287.130">
    <property type="match status" value="1"/>
</dbReference>
<dbReference type="PANTHER" id="PTHR43065:SF52">
    <property type="entry name" value="SENSOR PROTEIN KINASE PILS"/>
    <property type="match status" value="1"/>
</dbReference>
<dbReference type="PROSITE" id="PS50109">
    <property type="entry name" value="HIS_KIN"/>
    <property type="match status" value="1"/>
</dbReference>
<keyword evidence="3" id="KW-0597">Phosphoprotein</keyword>
<dbReference type="Pfam" id="PF25323">
    <property type="entry name" value="6TM_PilS"/>
    <property type="match status" value="1"/>
</dbReference>
<name>A0A7Z1AGB6_9GAMM</name>
<evidence type="ECO:0000256" key="4">
    <source>
        <dbReference type="SAM" id="Phobius"/>
    </source>
</evidence>
<evidence type="ECO:0000256" key="1">
    <source>
        <dbReference type="ARBA" id="ARBA00000085"/>
    </source>
</evidence>
<feature type="transmembrane region" description="Helical" evidence="4">
    <location>
        <begin position="64"/>
        <end position="85"/>
    </location>
</feature>
<proteinExistence type="predicted"/>
<gene>
    <name evidence="6" type="primary">gchK_1</name>
    <name evidence="6" type="ORF">CODIS_13840</name>
</gene>
<dbReference type="AlphaFoldDB" id="A0A7Z1AGB6"/>
<evidence type="ECO:0000259" key="5">
    <source>
        <dbReference type="PROSITE" id="PS50109"/>
    </source>
</evidence>
<dbReference type="RefSeq" id="WP_083220593.1">
    <property type="nucleotide sequence ID" value="NZ_MARB01000006.1"/>
</dbReference>
<feature type="transmembrane region" description="Helical" evidence="4">
    <location>
        <begin position="34"/>
        <end position="52"/>
    </location>
</feature>
<comment type="caution">
    <text evidence="6">The sequence shown here is derived from an EMBL/GenBank/DDBJ whole genome shotgun (WGS) entry which is preliminary data.</text>
</comment>
<feature type="domain" description="Histidine kinase" evidence="5">
    <location>
        <begin position="332"/>
        <end position="542"/>
    </location>
</feature>
<dbReference type="SMART" id="SM00388">
    <property type="entry name" value="HisKA"/>
    <property type="match status" value="1"/>
</dbReference>
<dbReference type="OrthoDB" id="9815750at2"/>
<keyword evidence="4" id="KW-1133">Transmembrane helix</keyword>
<dbReference type="Gene3D" id="3.30.565.10">
    <property type="entry name" value="Histidine kinase-like ATPase, C-terminal domain"/>
    <property type="match status" value="1"/>
</dbReference>
<sequence>MLNWLDSLDDTLKNSGQADKGADHTHWRSLSLYLLYRITLSLTLMFFFYSGSGPTFLGSVVPELFAITGTLYTALTFVSVLFFLWRSPNPVQQTYLALFVDISAILLLTHASGGVQTGMGMLIAVSIIAGALIIDGRAALLFAALAALAVITDQIYISLSKTFISPRFVQAGFLGAVFFATALLTLVLSGRVRASEKLAQDRANELNHLAKINAYVIQHMRTGVLVIDTSGTIIMMNDPAWHLLGMPTTTSGNQLVKASPELAHMLRKHHSGSKRRYYNFRSQRQGPELRAHFNPLGGEEKGDMLIFLEDTSQITREAQQMKLASLGRLTASIAHEIRNPLGAISHASQLFDESPNMNPADQRLTEIIKTNTARVNQVIENVLQLSRRDPGSPEKIQLKSWLKKVRNDLIKHQGFKRSEVLLQIEPEDTAITTDPEQLRQIVTNLCNNAREHGPKDNLSVQIIGGILQEFDHPVVDVIDNGPGIAPKVAKQIFEPFFTTRNTGTGLGLYIAKELSETNRIRLEYIPGPTGGSCFRLHFDQWQSGSRSA</sequence>
<dbReference type="PANTHER" id="PTHR43065">
    <property type="entry name" value="SENSOR HISTIDINE KINASE"/>
    <property type="match status" value="1"/>
</dbReference>
<dbReference type="PRINTS" id="PR00344">
    <property type="entry name" value="BCTRLSENSOR"/>
</dbReference>
<reference evidence="6 7" key="1">
    <citation type="submission" date="2016-06" db="EMBL/GenBank/DDBJ databases">
        <title>Genome sequence of endosymbiont of Candidatus Endolucinida thiodiazotropha.</title>
        <authorList>
            <person name="Poehlein A."/>
            <person name="Koenig S."/>
            <person name="Heiden S.E."/>
            <person name="Thuermer A."/>
            <person name="Voget S."/>
            <person name="Daniel R."/>
            <person name="Markert S."/>
            <person name="Gros O."/>
            <person name="Schweder T."/>
        </authorList>
    </citation>
    <scope>NUCLEOTIDE SEQUENCE [LARGE SCALE GENOMIC DNA]</scope>
    <source>
        <strain evidence="6 7">COS</strain>
    </source>
</reference>
<dbReference type="Gene3D" id="3.30.450.20">
    <property type="entry name" value="PAS domain"/>
    <property type="match status" value="1"/>
</dbReference>
<dbReference type="InterPro" id="IPR005467">
    <property type="entry name" value="His_kinase_dom"/>
</dbReference>
<feature type="transmembrane region" description="Helical" evidence="4">
    <location>
        <begin position="169"/>
        <end position="188"/>
    </location>
</feature>
<dbReference type="CDD" id="cd00082">
    <property type="entry name" value="HisKA"/>
    <property type="match status" value="1"/>
</dbReference>
<dbReference type="Pfam" id="PF00512">
    <property type="entry name" value="HisKA"/>
    <property type="match status" value="1"/>
</dbReference>
<comment type="catalytic activity">
    <reaction evidence="1">
        <text>ATP + protein L-histidine = ADP + protein N-phospho-L-histidine.</text>
        <dbReference type="EC" id="2.7.13.3"/>
    </reaction>
</comment>
<accession>A0A7Z1AGB6</accession>
<dbReference type="Pfam" id="PF02518">
    <property type="entry name" value="HATPase_c"/>
    <property type="match status" value="1"/>
</dbReference>
<dbReference type="SUPFAM" id="SSF55874">
    <property type="entry name" value="ATPase domain of HSP90 chaperone/DNA topoisomerase II/histidine kinase"/>
    <property type="match status" value="1"/>
</dbReference>
<dbReference type="InterPro" id="IPR004358">
    <property type="entry name" value="Sig_transdc_His_kin-like_C"/>
</dbReference>
<keyword evidence="4" id="KW-0472">Membrane</keyword>
<dbReference type="InterPro" id="IPR003594">
    <property type="entry name" value="HATPase_dom"/>
</dbReference>
<dbReference type="InterPro" id="IPR036890">
    <property type="entry name" value="HATPase_C_sf"/>
</dbReference>
<feature type="transmembrane region" description="Helical" evidence="4">
    <location>
        <begin position="94"/>
        <end position="111"/>
    </location>
</feature>
<keyword evidence="6" id="KW-0808">Transferase</keyword>
<evidence type="ECO:0000256" key="3">
    <source>
        <dbReference type="ARBA" id="ARBA00022553"/>
    </source>
</evidence>
<dbReference type="EC" id="2.7.13.3" evidence="2"/>
<dbReference type="GO" id="GO:0000155">
    <property type="term" value="F:phosphorelay sensor kinase activity"/>
    <property type="evidence" value="ECO:0007669"/>
    <property type="project" value="InterPro"/>
</dbReference>
<organism evidence="6 7">
    <name type="scientific">Candidatus Thiodiazotropha endolucinida</name>
    <dbReference type="NCBI Taxonomy" id="1655433"/>
    <lineage>
        <taxon>Bacteria</taxon>
        <taxon>Pseudomonadati</taxon>
        <taxon>Pseudomonadota</taxon>
        <taxon>Gammaproteobacteria</taxon>
        <taxon>Chromatiales</taxon>
        <taxon>Sedimenticolaceae</taxon>
        <taxon>Candidatus Thiodiazotropha</taxon>
    </lineage>
</organism>
<dbReference type="SUPFAM" id="SSF47384">
    <property type="entry name" value="Homodimeric domain of signal transducing histidine kinase"/>
    <property type="match status" value="1"/>
</dbReference>
<dbReference type="SMART" id="SM00387">
    <property type="entry name" value="HATPase_c"/>
    <property type="match status" value="1"/>
</dbReference>
<dbReference type="EMBL" id="MARB01000006">
    <property type="protein sequence ID" value="ODJ88378.1"/>
    <property type="molecule type" value="Genomic_DNA"/>
</dbReference>
<feature type="transmembrane region" description="Helical" evidence="4">
    <location>
        <begin position="139"/>
        <end position="157"/>
    </location>
</feature>
<keyword evidence="6" id="KW-0418">Kinase</keyword>
<evidence type="ECO:0000313" key="6">
    <source>
        <dbReference type="EMBL" id="ODJ88378.1"/>
    </source>
</evidence>